<accession>A0A8S0V1A2</accession>
<evidence type="ECO:0000256" key="1">
    <source>
        <dbReference type="SAM" id="Coils"/>
    </source>
</evidence>
<comment type="caution">
    <text evidence="3">The sequence shown here is derived from an EMBL/GenBank/DDBJ whole genome shotgun (WGS) entry which is preliminary data.</text>
</comment>
<evidence type="ECO:0000313" key="3">
    <source>
        <dbReference type="EMBL" id="CAA3027158.1"/>
    </source>
</evidence>
<feature type="region of interest" description="Disordered" evidence="2">
    <location>
        <begin position="293"/>
        <end position="314"/>
    </location>
</feature>
<dbReference type="Gramene" id="OE9A050352T1">
    <property type="protein sequence ID" value="OE9A050352C1"/>
    <property type="gene ID" value="OE9A050352"/>
</dbReference>
<protein>
    <submittedName>
        <fullName evidence="3">Uncharacterized protein</fullName>
    </submittedName>
</protein>
<evidence type="ECO:0000313" key="4">
    <source>
        <dbReference type="Proteomes" id="UP000594638"/>
    </source>
</evidence>
<dbReference type="Proteomes" id="UP000594638">
    <property type="component" value="Unassembled WGS sequence"/>
</dbReference>
<proteinExistence type="predicted"/>
<keyword evidence="1" id="KW-0175">Coiled coil</keyword>
<feature type="coiled-coil region" evidence="1">
    <location>
        <begin position="116"/>
        <end position="157"/>
    </location>
</feature>
<sequence length="330" mass="36602">MKDILYKKPLQPYVREDIQFGDTGDAGTSAPAQSPNRLRLLMIIDGCKGHSSDVEDDDDDDDFVDTPPKRKKTPSRFHPPTEEHATREYYPTEPEGHDIHSSPQSQATHADDEPQLAVFEKLKAELRRQMTELQCTNKELIVQLKDLKSQLLDLKRDRSSQIDHLIRVQGEIRLDMTKIRSSMTFLSDSVTALISSMTDAIVAKATEKSEGHNVGDAPQQENVTDIQQHIDRKGKGKMDLADKIEYPSFPSTPSFDLGVASKPIISNEVDAIIAGVVKDCEIEEQADVATKTINEDQGSPPFAPTSGLPVKKTPKPTRILQSSYVIGTGK</sequence>
<dbReference type="EMBL" id="CACTIH010009191">
    <property type="protein sequence ID" value="CAA3027158.1"/>
    <property type="molecule type" value="Genomic_DNA"/>
</dbReference>
<feature type="compositionally biased region" description="Acidic residues" evidence="2">
    <location>
        <begin position="54"/>
        <end position="64"/>
    </location>
</feature>
<feature type="region of interest" description="Disordered" evidence="2">
    <location>
        <begin position="1"/>
        <end position="36"/>
    </location>
</feature>
<reference evidence="3 4" key="1">
    <citation type="submission" date="2019-12" db="EMBL/GenBank/DDBJ databases">
        <authorList>
            <person name="Alioto T."/>
            <person name="Alioto T."/>
            <person name="Gomez Garrido J."/>
        </authorList>
    </citation>
    <scope>NUCLEOTIDE SEQUENCE [LARGE SCALE GENOMIC DNA]</scope>
</reference>
<dbReference type="AlphaFoldDB" id="A0A8S0V1A2"/>
<organism evidence="3 4">
    <name type="scientific">Olea europaea subsp. europaea</name>
    <dbReference type="NCBI Taxonomy" id="158383"/>
    <lineage>
        <taxon>Eukaryota</taxon>
        <taxon>Viridiplantae</taxon>
        <taxon>Streptophyta</taxon>
        <taxon>Embryophyta</taxon>
        <taxon>Tracheophyta</taxon>
        <taxon>Spermatophyta</taxon>
        <taxon>Magnoliopsida</taxon>
        <taxon>eudicotyledons</taxon>
        <taxon>Gunneridae</taxon>
        <taxon>Pentapetalae</taxon>
        <taxon>asterids</taxon>
        <taxon>lamiids</taxon>
        <taxon>Lamiales</taxon>
        <taxon>Oleaceae</taxon>
        <taxon>Oleeae</taxon>
        <taxon>Olea</taxon>
    </lineage>
</organism>
<feature type="region of interest" description="Disordered" evidence="2">
    <location>
        <begin position="48"/>
        <end position="112"/>
    </location>
</feature>
<evidence type="ECO:0000256" key="2">
    <source>
        <dbReference type="SAM" id="MobiDB-lite"/>
    </source>
</evidence>
<feature type="region of interest" description="Disordered" evidence="2">
    <location>
        <begin position="207"/>
        <end position="234"/>
    </location>
</feature>
<keyword evidence="4" id="KW-1185">Reference proteome</keyword>
<name>A0A8S0V1A2_OLEEU</name>
<gene>
    <name evidence="3" type="ORF">OLEA9_A050352</name>
</gene>